<dbReference type="GO" id="GO:0022904">
    <property type="term" value="P:respiratory electron transport chain"/>
    <property type="evidence" value="ECO:0007669"/>
    <property type="project" value="InterPro"/>
</dbReference>
<accession>A0A1H1PG98</accession>
<feature type="transmembrane region" description="Helical" evidence="2">
    <location>
        <begin position="154"/>
        <end position="173"/>
    </location>
</feature>
<dbReference type="AlphaFoldDB" id="A0A1H1PG98"/>
<dbReference type="GO" id="GO:0016491">
    <property type="term" value="F:oxidoreductase activity"/>
    <property type="evidence" value="ECO:0007669"/>
    <property type="project" value="InterPro"/>
</dbReference>
<evidence type="ECO:0000256" key="1">
    <source>
        <dbReference type="SAM" id="MobiDB-lite"/>
    </source>
</evidence>
<dbReference type="PANTHER" id="PTHR43032">
    <property type="entry name" value="PROTEIN-METHIONINE-SULFOXIDE REDUCTASE"/>
    <property type="match status" value="1"/>
</dbReference>
<dbReference type="InterPro" id="IPR000572">
    <property type="entry name" value="OxRdtase_Mopterin-bd_dom"/>
</dbReference>
<dbReference type="Gene3D" id="3.90.420.10">
    <property type="entry name" value="Oxidoreductase, molybdopterin-binding domain"/>
    <property type="match status" value="1"/>
</dbReference>
<dbReference type="InterPro" id="IPR008335">
    <property type="entry name" value="Mopterin_OxRdtase_euk"/>
</dbReference>
<dbReference type="PANTHER" id="PTHR43032:SF2">
    <property type="entry name" value="BLL0505 PROTEIN"/>
    <property type="match status" value="1"/>
</dbReference>
<gene>
    <name evidence="4" type="ORF">SAMN04489860_0801</name>
</gene>
<dbReference type="RefSeq" id="WP_029252778.1">
    <property type="nucleotide sequence ID" value="NZ_LT629776.1"/>
</dbReference>
<keyword evidence="2" id="KW-0472">Membrane</keyword>
<dbReference type="GO" id="GO:0016020">
    <property type="term" value="C:membrane"/>
    <property type="evidence" value="ECO:0007669"/>
    <property type="project" value="InterPro"/>
</dbReference>
<evidence type="ECO:0000313" key="5">
    <source>
        <dbReference type="Proteomes" id="UP000185663"/>
    </source>
</evidence>
<protein>
    <submittedName>
        <fullName evidence="4">Oxidoreductase molybdopterin binding domain-containing protein</fullName>
    </submittedName>
</protein>
<feature type="compositionally biased region" description="Basic and acidic residues" evidence="1">
    <location>
        <begin position="214"/>
        <end position="224"/>
    </location>
</feature>
<keyword evidence="2" id="KW-1133">Transmembrane helix</keyword>
<dbReference type="PRINTS" id="PR00407">
    <property type="entry name" value="EUMOPTERIN"/>
</dbReference>
<keyword evidence="5" id="KW-1185">Reference proteome</keyword>
<dbReference type="InterPro" id="IPR016174">
    <property type="entry name" value="Di-haem_cyt_TM"/>
</dbReference>
<evidence type="ECO:0000313" key="4">
    <source>
        <dbReference type="EMBL" id="SDS10311.1"/>
    </source>
</evidence>
<dbReference type="InterPro" id="IPR036374">
    <property type="entry name" value="OxRdtase_Mopterin-bd_sf"/>
</dbReference>
<dbReference type="Pfam" id="PF00174">
    <property type="entry name" value="Oxidored_molyb"/>
    <property type="match status" value="1"/>
</dbReference>
<feature type="transmembrane region" description="Helical" evidence="2">
    <location>
        <begin position="118"/>
        <end position="142"/>
    </location>
</feature>
<dbReference type="eggNOG" id="COG2041">
    <property type="taxonomic scope" value="Bacteria"/>
</dbReference>
<dbReference type="OrthoDB" id="5241952at2"/>
<feature type="transmembrane region" description="Helical" evidence="2">
    <location>
        <begin position="75"/>
        <end position="97"/>
    </location>
</feature>
<dbReference type="CDD" id="cd00321">
    <property type="entry name" value="SO_family_Moco"/>
    <property type="match status" value="1"/>
</dbReference>
<evidence type="ECO:0000259" key="3">
    <source>
        <dbReference type="Pfam" id="PF00174"/>
    </source>
</evidence>
<reference evidence="4 5" key="1">
    <citation type="submission" date="2016-10" db="EMBL/GenBank/DDBJ databases">
        <authorList>
            <person name="de Groot N.N."/>
        </authorList>
    </citation>
    <scope>NUCLEOTIDE SEQUENCE [LARGE SCALE GENOMIC DNA]</scope>
    <source>
        <strain evidence="4 5">DSM 22126</strain>
    </source>
</reference>
<dbReference type="Proteomes" id="UP000185663">
    <property type="component" value="Chromosome I"/>
</dbReference>
<feature type="domain" description="Oxidoreductase molybdopterin-binding" evidence="3">
    <location>
        <begin position="293"/>
        <end position="428"/>
    </location>
</feature>
<dbReference type="SUPFAM" id="SSF56524">
    <property type="entry name" value="Oxidoreductase molybdopterin-binding domain"/>
    <property type="match status" value="1"/>
</dbReference>
<feature type="transmembrane region" description="Helical" evidence="2">
    <location>
        <begin position="31"/>
        <end position="55"/>
    </location>
</feature>
<dbReference type="STRING" id="545619.SAMN04489860_0801"/>
<keyword evidence="2" id="KW-0812">Transmembrane</keyword>
<dbReference type="EMBL" id="LT629776">
    <property type="protein sequence ID" value="SDS10311.1"/>
    <property type="molecule type" value="Genomic_DNA"/>
</dbReference>
<proteinExistence type="predicted"/>
<evidence type="ECO:0000256" key="2">
    <source>
        <dbReference type="SAM" id="Phobius"/>
    </source>
</evidence>
<organism evidence="4 5">
    <name type="scientific">Paraoerskovia marina</name>
    <dbReference type="NCBI Taxonomy" id="545619"/>
    <lineage>
        <taxon>Bacteria</taxon>
        <taxon>Bacillati</taxon>
        <taxon>Actinomycetota</taxon>
        <taxon>Actinomycetes</taxon>
        <taxon>Micrococcales</taxon>
        <taxon>Cellulomonadaceae</taxon>
        <taxon>Paraoerskovia</taxon>
    </lineage>
</organism>
<name>A0A1H1PG98_9CELL</name>
<dbReference type="SUPFAM" id="SSF81342">
    <property type="entry name" value="Transmembrane di-heme cytochromes"/>
    <property type="match status" value="1"/>
</dbReference>
<feature type="region of interest" description="Disordered" evidence="1">
    <location>
        <begin position="193"/>
        <end position="228"/>
    </location>
</feature>
<sequence length="432" mass="46298">MAKVEDETRRSRLPRLPRTEDFASAIHDPRVVARVGVLLGSAFLLVFLTGLYSHVHQNPVAWFPLGPDPAWLYRVTQGIHVGAGIACVPLLLAKLYAAYPALFEQPPVRGPLHALERLSVAVLVATATFQLVTGVLNTFQWYPWSFGFVGVHYATSWVVIGSLLIHVGVKLPVIVPALRARIKDGEIVDPEIADESPLPRTHISDGDLMSIPDGDLHPAEDRSTTEATATRRGFLTAVAVTTLGAVALTVGQTVRPLAPLSVLAPRDPRVGSQGVPVNKTAASAQVTSDVVGPAWRLELEGPDGVVQLSRDDLLAMDQHTADLPIACVEGWSAMATWQGVRVRDLVERAGGRVGDGGHDVSVASLQVGGAYSRSVLQASYVASDDTLLALRLNGQDLNLDHGYPARIIAPNRPGVLQTKWVNRLAVVEPVIA</sequence>